<dbReference type="OrthoDB" id="29024at2759"/>
<evidence type="ECO:0000256" key="4">
    <source>
        <dbReference type="ARBA" id="ARBA00023242"/>
    </source>
</evidence>
<evidence type="ECO:0000256" key="5">
    <source>
        <dbReference type="SAM" id="MobiDB-lite"/>
    </source>
</evidence>
<organism evidence="9 10">
    <name type="scientific">Aaosphaeria arxii CBS 175.79</name>
    <dbReference type="NCBI Taxonomy" id="1450172"/>
    <lineage>
        <taxon>Eukaryota</taxon>
        <taxon>Fungi</taxon>
        <taxon>Dikarya</taxon>
        <taxon>Ascomycota</taxon>
        <taxon>Pezizomycotina</taxon>
        <taxon>Dothideomycetes</taxon>
        <taxon>Pleosporomycetidae</taxon>
        <taxon>Pleosporales</taxon>
        <taxon>Pleosporales incertae sedis</taxon>
        <taxon>Aaosphaeria</taxon>
    </lineage>
</organism>
<evidence type="ECO:0000256" key="3">
    <source>
        <dbReference type="ARBA" id="ARBA00019596"/>
    </source>
</evidence>
<feature type="compositionally biased region" description="Polar residues" evidence="5">
    <location>
        <begin position="1589"/>
        <end position="1605"/>
    </location>
</feature>
<proteinExistence type="inferred from homology"/>
<dbReference type="GO" id="GO:0006406">
    <property type="term" value="P:mRNA export from nucleus"/>
    <property type="evidence" value="ECO:0007669"/>
    <property type="project" value="InterPro"/>
</dbReference>
<evidence type="ECO:0000313" key="9">
    <source>
        <dbReference type="EMBL" id="KAF2012509.1"/>
    </source>
</evidence>
<evidence type="ECO:0000259" key="7">
    <source>
        <dbReference type="Pfam" id="PF11732"/>
    </source>
</evidence>
<protein>
    <recommendedName>
        <fullName evidence="3">THO complex subunit 2</fullName>
    </recommendedName>
</protein>
<feature type="compositionally biased region" description="Low complexity" evidence="5">
    <location>
        <begin position="85"/>
        <end position="105"/>
    </location>
</feature>
<feature type="domain" description="THO complex subunitTHOC2 C-terminal" evidence="6">
    <location>
        <begin position="1246"/>
        <end position="1556"/>
    </location>
</feature>
<feature type="compositionally biased region" description="Basic and acidic residues" evidence="5">
    <location>
        <begin position="1702"/>
        <end position="1733"/>
    </location>
</feature>
<feature type="compositionally biased region" description="Basic residues" evidence="5">
    <location>
        <begin position="1"/>
        <end position="10"/>
    </location>
</feature>
<dbReference type="Pfam" id="PF16134">
    <property type="entry name" value="THOC2_N"/>
    <property type="match status" value="1"/>
</dbReference>
<gene>
    <name evidence="9" type="ORF">BU24DRAFT_253260</name>
</gene>
<dbReference type="GO" id="GO:0003729">
    <property type="term" value="F:mRNA binding"/>
    <property type="evidence" value="ECO:0007669"/>
    <property type="project" value="TreeGrafter"/>
</dbReference>
<name>A0A6A5XI05_9PLEO</name>
<dbReference type="InterPro" id="IPR021726">
    <property type="entry name" value="THO_THOC2_N"/>
</dbReference>
<dbReference type="Pfam" id="PF11262">
    <property type="entry name" value="Tho2"/>
    <property type="match status" value="1"/>
</dbReference>
<feature type="region of interest" description="Disordered" evidence="5">
    <location>
        <begin position="566"/>
        <end position="614"/>
    </location>
</feature>
<sequence>MAPGGKRKRGDRSESNDANSRPSPHRPQNLGLGNQQYQNNARGGRRGSRTGGRGGNNSTPQSPSVTHQSPTAMSPPATIPSANRPSSQTPTQTQAPAPSTPIKTTPNPPPQTQKPASPRSPNVSIYNEYLKQDLVTSWSSGGRSKLVKETSEQLGKGDWLQLSIAFEEIIQACVDRTIASDELGSVISEVLATPSPEEGIDPISIFLDTISTLTETGATTAPLKGLLEATGIDPARMRSELETSLLTTLNLVRPTFSRVAIRKATHALYRQSNYNLLREETEGYSKLVTEYFTTVNNEPPSAEVVTETFQRVKALIGAFDLDVGRVLDVTLDVFANLLVKHTKFFVKLLRVSSWWPELKDPHGIEWTEPLVSALPLWASPDFALHYYTEEQKDEQLRLRQERDVEFWKSVDELGIKAWFDLGARKITSSIASLENLDDTDMKDDTDRPEKKATEAADFENIQKWTQEWMAETKTLTPNGNRIAAQLLGFKLRFYASDVRDAHDILPENLIYLAALLIKIGFISLVDLYPHIYPLDADMPAHRDKLMKAKKERDDKASGRSNNALAMAGALPDEGVPQPASVVRLRESESKASSKPDSERGTPTSDDEPKPQLPEPADQKVALLRSLLCIGAIPEALFILSRFPWLLEVYPDLHAYLFRLAHHSLSKVYEESKDFSPEDTSLSSKHAPENAAARPSDYVPRRTLRWAKMEEKDAGDGIDYRFYWEDWMDNVPVCQNVDDVLKLCNSLLGLIGVECGKDAVLLTKLARIARKNLAGDSSKQNTKRWITFSATFLGPALSYSGENPGVVNEVWALFSQFDTATRYSIYQNWFAGPGKSKLRPKFAEVTHTVQQLFRRISSENTREMGRALATSACSSPGIVFELALRAAESYSNMIQPLVECCRYLTPLGYDCLNWTFINAFKNTRATMEGDGMLTKSWLRHTATFMGKAYKQYAKMDATPLLQFIADQMLRGKFFGLQILDQLVSSMGGIAPNPSLSESQVHGLSAGPLLRAFTLEHYLGDKRHDSIIGSKRLLSFLNNAGLSPQILITMALELEQYVYHEEFEDTPLKVLGINLDNLRLNFDQYLDFLRTNLSVEEFNATIPGLVELMALYGVAPPIAFAITRESLARSSNAARAEIKSKIAKSQQALTASKTEDSSKSETPQTNGDVPMAGVDEAPSTSGTQAESTTKSEPMETEDGTEVKEDVEMKESSNEEKPTPAPLPGRTNPAIDAIATQLKERMPDTYGSHICLNFFVTFWQLSLADVFTTTSMKELKEYTTAWKFYSDKAMRVRNDRRDMSSAGSNKRNANSQAFHELSASLRAEPKDVLESALKIREHLKEEMHQWFDGIPMVDARSEELHDTILQDCFLARVMLSPQDAQYASAMLKFMHELGVPGFRTMKLLDQLFRQKLLTNVFFMCTGREAQNLGRFLNDILKELNFWHAKQANYTKFAQGQKKSLPGFGRTFNADRTPSSFLDFEDYRRVLYKWHTQLFRALETCLKSDEYMHIRNAVNILKAIAPNFPKVETMGKGLQQTIQHLSQNDSREDLKLTAMSLLGDFKKNEKFWMSQAIFHHTRNAPNASNASTASRTGSEQPKTPQAPEPTNSKLDAAAPEFEPEKPTTNGASGANGGEAESSDADKKQIPVPEETQEPGEASQSERNDNTQDAEPQPSSIPPIPPVSRSDSRGAHTIHPSRATHALPARPDAHLPARGPRQTDRGGERPPPEFSGHNRSDPRSNATPEYVRHDRQRDPMQRESFAERREASPGRGPRGRTPERGSGWGSRERDPRDQRELRDYPDERAMRPPPRDIRGPPQYDNRDSREPRHPRDPRDRVPLPPTPMDGRGRMHPTPSTPDNSGSYRHSHQNSDRGAPLPPRPSGDRPSNTQTLTPSGPAERGMINPERAALMGDERPRNEGYRSDREREPRRERDPRHPSPRRDERVPPSYPPRHEGTREIRDPRDSRGNESAVHGRTPPHPGPPPGRDRRDEQAGAAPTGPRGPRGDAPSRTARDAFLAPHGHRAAAHPAQDPNYGRLNAPAEAIPSGPRNPQSDRRDTPRREPEQPRPAPAQQAATPTTPQGTAPGIHPSRLSNFNAGRPSPIQTDSPSVPSGPRGGSTRTQQGPSPSTSRAVPTGPASSTERNGRNRDGNQLRAITSVLSQNVSTPEERSPVSSAPQVRGRGSRNMPPAAAPPAGPPQHSGTPNAPRTDYQQPRGDKSDHSSNRNDGRFDDGRQEQRGHRDGRRRGRSRSQERGDRPPREERAPRNGPEERTPRGDEQERPNERERGSGRDRRAGDGGSSRRDKERDGRERRERKDDGRPSGRNEEMGMRRGGPPVGPDPMLHQNEGRGDPSRGGRGGERREDRGDRRRDDQRDERRDNRGGRKRERGEEALNGDPKRQRR</sequence>
<feature type="compositionally biased region" description="Polar residues" evidence="5">
    <location>
        <begin position="2086"/>
        <end position="2101"/>
    </location>
</feature>
<feature type="compositionally biased region" description="Basic and acidic residues" evidence="5">
    <location>
        <begin position="1741"/>
        <end position="1763"/>
    </location>
</feature>
<reference evidence="9" key="1">
    <citation type="journal article" date="2020" name="Stud. Mycol.">
        <title>101 Dothideomycetes genomes: a test case for predicting lifestyles and emergence of pathogens.</title>
        <authorList>
            <person name="Haridas S."/>
            <person name="Albert R."/>
            <person name="Binder M."/>
            <person name="Bloem J."/>
            <person name="Labutti K."/>
            <person name="Salamov A."/>
            <person name="Andreopoulos B."/>
            <person name="Baker S."/>
            <person name="Barry K."/>
            <person name="Bills G."/>
            <person name="Bluhm B."/>
            <person name="Cannon C."/>
            <person name="Castanera R."/>
            <person name="Culley D."/>
            <person name="Daum C."/>
            <person name="Ezra D."/>
            <person name="Gonzalez J."/>
            <person name="Henrissat B."/>
            <person name="Kuo A."/>
            <person name="Liang C."/>
            <person name="Lipzen A."/>
            <person name="Lutzoni F."/>
            <person name="Magnuson J."/>
            <person name="Mondo S."/>
            <person name="Nolan M."/>
            <person name="Ohm R."/>
            <person name="Pangilinan J."/>
            <person name="Park H.-J."/>
            <person name="Ramirez L."/>
            <person name="Alfaro M."/>
            <person name="Sun H."/>
            <person name="Tritt A."/>
            <person name="Yoshinaga Y."/>
            <person name="Zwiers L.-H."/>
            <person name="Turgeon B."/>
            <person name="Goodwin S."/>
            <person name="Spatafora J."/>
            <person name="Crous P."/>
            <person name="Grigoriev I."/>
        </authorList>
    </citation>
    <scope>NUCLEOTIDE SEQUENCE</scope>
    <source>
        <strain evidence="9">CBS 175.79</strain>
    </source>
</reference>
<feature type="compositionally biased region" description="Basic and acidic residues" evidence="5">
    <location>
        <begin position="2245"/>
        <end position="2325"/>
    </location>
</feature>
<feature type="compositionally biased region" description="Polar residues" evidence="5">
    <location>
        <begin position="2195"/>
        <end position="2207"/>
    </location>
</feature>
<dbReference type="InterPro" id="IPR021418">
    <property type="entry name" value="THO_THOC2_C"/>
</dbReference>
<comment type="subcellular location">
    <subcellularLocation>
        <location evidence="1">Nucleus</location>
    </subcellularLocation>
</comment>
<feature type="compositionally biased region" description="Low complexity" evidence="5">
    <location>
        <begin position="1575"/>
        <end position="1588"/>
    </location>
</feature>
<feature type="region of interest" description="Disordered" evidence="5">
    <location>
        <begin position="1574"/>
        <end position="2397"/>
    </location>
</feature>
<keyword evidence="10" id="KW-1185">Reference proteome</keyword>
<feature type="compositionally biased region" description="Basic and acidic residues" evidence="5">
    <location>
        <begin position="583"/>
        <end position="599"/>
    </location>
</feature>
<dbReference type="GeneID" id="54279814"/>
<feature type="compositionally biased region" description="Basic and acidic residues" evidence="5">
    <location>
        <begin position="1906"/>
        <end position="1962"/>
    </location>
</feature>
<keyword evidence="4" id="KW-0539">Nucleus</keyword>
<dbReference type="GO" id="GO:0000445">
    <property type="term" value="C:THO complex part of transcription export complex"/>
    <property type="evidence" value="ECO:0007669"/>
    <property type="project" value="TreeGrafter"/>
</dbReference>
<feature type="compositionally biased region" description="Polar residues" evidence="5">
    <location>
        <begin position="2114"/>
        <end position="2137"/>
    </location>
</feature>
<dbReference type="InterPro" id="IPR032302">
    <property type="entry name" value="THOC2_N"/>
</dbReference>
<feature type="compositionally biased region" description="Low complexity" evidence="5">
    <location>
        <begin position="2065"/>
        <end position="2081"/>
    </location>
</feature>
<feature type="compositionally biased region" description="Polar residues" evidence="5">
    <location>
        <begin position="60"/>
        <end position="72"/>
    </location>
</feature>
<feature type="compositionally biased region" description="Basic and acidic residues" evidence="5">
    <location>
        <begin position="2341"/>
        <end position="2386"/>
    </location>
</feature>
<feature type="compositionally biased region" description="Polar residues" evidence="5">
    <location>
        <begin position="2149"/>
        <end position="2172"/>
    </location>
</feature>
<evidence type="ECO:0000259" key="8">
    <source>
        <dbReference type="Pfam" id="PF16134"/>
    </source>
</evidence>
<dbReference type="Proteomes" id="UP000799778">
    <property type="component" value="Unassembled WGS sequence"/>
</dbReference>
<feature type="compositionally biased region" description="Polar residues" evidence="5">
    <location>
        <begin position="1879"/>
        <end position="1888"/>
    </location>
</feature>
<accession>A0A6A5XI05</accession>
<feature type="compositionally biased region" description="Basic and acidic residues" evidence="5">
    <location>
        <begin position="1781"/>
        <end position="1832"/>
    </location>
</feature>
<feature type="region of interest" description="Disordered" evidence="5">
    <location>
        <begin position="1142"/>
        <end position="1226"/>
    </location>
</feature>
<evidence type="ECO:0000256" key="2">
    <source>
        <dbReference type="ARBA" id="ARBA00007857"/>
    </source>
</evidence>
<dbReference type="EMBL" id="ML978072">
    <property type="protein sequence ID" value="KAF2012509.1"/>
    <property type="molecule type" value="Genomic_DNA"/>
</dbReference>
<feature type="compositionally biased region" description="Basic and acidic residues" evidence="5">
    <location>
        <begin position="2210"/>
        <end position="2235"/>
    </location>
</feature>
<feature type="compositionally biased region" description="Low complexity" evidence="5">
    <location>
        <begin position="28"/>
        <end position="42"/>
    </location>
</feature>
<comment type="similarity">
    <text evidence="2">Belongs to the THOC2 family.</text>
</comment>
<dbReference type="PANTHER" id="PTHR21597:SF0">
    <property type="entry name" value="THO COMPLEX SUBUNIT 2"/>
    <property type="match status" value="1"/>
</dbReference>
<feature type="region of interest" description="Disordered" evidence="5">
    <location>
        <begin position="1"/>
        <end position="123"/>
    </location>
</feature>
<feature type="domain" description="THO complex subunitTHOC2 N-terminal" evidence="7">
    <location>
        <begin position="867"/>
        <end position="938"/>
    </location>
</feature>
<dbReference type="InterPro" id="IPR040007">
    <property type="entry name" value="Tho2"/>
</dbReference>
<feature type="compositionally biased region" description="Basic and acidic residues" evidence="5">
    <location>
        <begin position="1198"/>
        <end position="1215"/>
    </location>
</feature>
<dbReference type="GO" id="GO:0006397">
    <property type="term" value="P:mRNA processing"/>
    <property type="evidence" value="ECO:0007669"/>
    <property type="project" value="InterPro"/>
</dbReference>
<feature type="compositionally biased region" description="Polar residues" evidence="5">
    <location>
        <begin position="1176"/>
        <end position="1189"/>
    </location>
</feature>
<dbReference type="RefSeq" id="XP_033380848.1">
    <property type="nucleotide sequence ID" value="XM_033522417.1"/>
</dbReference>
<feature type="compositionally biased region" description="Basic and acidic residues" evidence="5">
    <location>
        <begin position="2047"/>
        <end position="2060"/>
    </location>
</feature>
<evidence type="ECO:0000313" key="10">
    <source>
        <dbReference type="Proteomes" id="UP000799778"/>
    </source>
</evidence>
<feature type="domain" description="THO complex subunit 2 N-terminal" evidence="8">
    <location>
        <begin position="131"/>
        <end position="865"/>
    </location>
</feature>
<dbReference type="PANTHER" id="PTHR21597">
    <property type="entry name" value="THO2 PROTEIN"/>
    <property type="match status" value="1"/>
</dbReference>
<evidence type="ECO:0000256" key="1">
    <source>
        <dbReference type="ARBA" id="ARBA00004123"/>
    </source>
</evidence>
<feature type="compositionally biased region" description="Low complexity" evidence="5">
    <location>
        <begin position="1988"/>
        <end position="2003"/>
    </location>
</feature>
<dbReference type="Pfam" id="PF11732">
    <property type="entry name" value="Thoc2"/>
    <property type="match status" value="1"/>
</dbReference>
<evidence type="ECO:0000259" key="6">
    <source>
        <dbReference type="Pfam" id="PF11262"/>
    </source>
</evidence>